<evidence type="ECO:0000313" key="3">
    <source>
        <dbReference type="EMBL" id="MCQ9209095.1"/>
    </source>
</evidence>
<accession>A0ABT1WKR6</accession>
<dbReference type="SMART" id="SM00450">
    <property type="entry name" value="RHOD"/>
    <property type="match status" value="1"/>
</dbReference>
<dbReference type="RefSeq" id="WP_256944206.1">
    <property type="nucleotide sequence ID" value="NZ_JANHNZ010000001.1"/>
</dbReference>
<dbReference type="Proteomes" id="UP001059480">
    <property type="component" value="Unassembled WGS sequence"/>
</dbReference>
<reference evidence="3" key="3">
    <citation type="journal article" date="2023" name="Microbiol. Resour. Announc.">
        <title>Draft Genome Sequence of Granulicatella sp. Strain S8, Isolated from a Marine Fish, Seriola quinqueradiata.</title>
        <authorList>
            <person name="Lee M."/>
            <person name="Farooq A."/>
            <person name="Jeong J.B."/>
            <person name="Jung M.Y."/>
        </authorList>
    </citation>
    <scope>NUCLEOTIDE SEQUENCE</scope>
    <source>
        <strain evidence="3">S8</strain>
    </source>
</reference>
<keyword evidence="4" id="KW-1185">Reference proteome</keyword>
<organism evidence="3 4">
    <name type="scientific">Granulicatella seriolae</name>
    <dbReference type="NCBI Taxonomy" id="2967226"/>
    <lineage>
        <taxon>Bacteria</taxon>
        <taxon>Bacillati</taxon>
        <taxon>Bacillota</taxon>
        <taxon>Bacilli</taxon>
        <taxon>Lactobacillales</taxon>
        <taxon>Carnobacteriaceae</taxon>
        <taxon>Granulicatella</taxon>
    </lineage>
</organism>
<dbReference type="PANTHER" id="PTHR43031:SF18">
    <property type="entry name" value="RHODANESE-RELATED SULFURTRANSFERASES"/>
    <property type="match status" value="1"/>
</dbReference>
<feature type="domain" description="Rhodanese" evidence="2">
    <location>
        <begin position="46"/>
        <end position="130"/>
    </location>
</feature>
<reference evidence="3" key="2">
    <citation type="journal article" date="2023" name="Curr. Microbiol.">
        <title>Granulicatella seriolae sp. nov., a Novel Facultative Anaerobe Isolated from Yellowtail Marine Fish.</title>
        <authorList>
            <person name="Lee M."/>
            <person name="Choi Y.J."/>
            <person name="Farooq A."/>
            <person name="Jeong J.B."/>
            <person name="Jung M.Y."/>
        </authorList>
    </citation>
    <scope>NUCLEOTIDE SEQUENCE</scope>
    <source>
        <strain evidence="3">S8</strain>
    </source>
</reference>
<keyword evidence="1" id="KW-0812">Transmembrane</keyword>
<evidence type="ECO:0000313" key="4">
    <source>
        <dbReference type="Proteomes" id="UP001059480"/>
    </source>
</evidence>
<evidence type="ECO:0000259" key="2">
    <source>
        <dbReference type="PROSITE" id="PS50206"/>
    </source>
</evidence>
<keyword evidence="1" id="KW-1133">Transmembrane helix</keyword>
<dbReference type="CDD" id="cd00158">
    <property type="entry name" value="RHOD"/>
    <property type="match status" value="1"/>
</dbReference>
<dbReference type="PROSITE" id="PS50206">
    <property type="entry name" value="RHODANESE_3"/>
    <property type="match status" value="1"/>
</dbReference>
<gene>
    <name evidence="3" type="ORF">NPA36_00745</name>
</gene>
<protein>
    <submittedName>
        <fullName evidence="3">Rhodanese-like domain-containing protein</fullName>
    </submittedName>
</protein>
<dbReference type="InterPro" id="IPR050229">
    <property type="entry name" value="GlpE_sulfurtransferase"/>
</dbReference>
<dbReference type="PANTHER" id="PTHR43031">
    <property type="entry name" value="FAD-DEPENDENT OXIDOREDUCTASE"/>
    <property type="match status" value="1"/>
</dbReference>
<proteinExistence type="predicted"/>
<feature type="transmembrane region" description="Helical" evidence="1">
    <location>
        <begin position="6"/>
        <end position="30"/>
    </location>
</feature>
<name>A0ABT1WKR6_9LACT</name>
<sequence length="132" mass="15203">MNNDTLRIINITLISFFVVYGIYLGVLYAIRRYSAKTVTAQEFGQDLRKVQLIDLRERDEFNNAHILGARNIPNSQFKARMGEIRKDQPVYLYDMGVNVSGRAAFRLKRAGYNNIVILKGGFDAWNGKIKRK</sequence>
<dbReference type="EMBL" id="JANHNZ010000001">
    <property type="protein sequence ID" value="MCQ9209095.1"/>
    <property type="molecule type" value="Genomic_DNA"/>
</dbReference>
<dbReference type="SUPFAM" id="SSF52821">
    <property type="entry name" value="Rhodanese/Cell cycle control phosphatase"/>
    <property type="match status" value="1"/>
</dbReference>
<dbReference type="Gene3D" id="3.40.250.10">
    <property type="entry name" value="Rhodanese-like domain"/>
    <property type="match status" value="1"/>
</dbReference>
<dbReference type="InterPro" id="IPR036873">
    <property type="entry name" value="Rhodanese-like_dom_sf"/>
</dbReference>
<dbReference type="InterPro" id="IPR001763">
    <property type="entry name" value="Rhodanese-like_dom"/>
</dbReference>
<comment type="caution">
    <text evidence="3">The sequence shown here is derived from an EMBL/GenBank/DDBJ whole genome shotgun (WGS) entry which is preliminary data.</text>
</comment>
<reference evidence="3" key="1">
    <citation type="submission" date="2022-07" db="EMBL/GenBank/DDBJ databases">
        <authorList>
            <person name="Jung M.-Y."/>
            <person name="Lee M."/>
        </authorList>
    </citation>
    <scope>NUCLEOTIDE SEQUENCE</scope>
    <source>
        <strain evidence="3">S8</strain>
    </source>
</reference>
<dbReference type="Pfam" id="PF00581">
    <property type="entry name" value="Rhodanese"/>
    <property type="match status" value="1"/>
</dbReference>
<keyword evidence="1" id="KW-0472">Membrane</keyword>
<evidence type="ECO:0000256" key="1">
    <source>
        <dbReference type="SAM" id="Phobius"/>
    </source>
</evidence>